<dbReference type="Pfam" id="PF07264">
    <property type="entry name" value="EI24"/>
    <property type="match status" value="1"/>
</dbReference>
<accession>A0ABY2KKI9</accession>
<gene>
    <name evidence="6" type="ORF">EEB11_11935</name>
</gene>
<evidence type="ECO:0000313" key="6">
    <source>
        <dbReference type="EMBL" id="TGD42972.1"/>
    </source>
</evidence>
<feature type="transmembrane region" description="Helical" evidence="5">
    <location>
        <begin position="21"/>
        <end position="48"/>
    </location>
</feature>
<organism evidence="6 7">
    <name type="scientific">Pseudotabrizicola sediminis</name>
    <dbReference type="NCBI Taxonomy" id="2486418"/>
    <lineage>
        <taxon>Bacteria</taxon>
        <taxon>Pseudomonadati</taxon>
        <taxon>Pseudomonadota</taxon>
        <taxon>Alphaproteobacteria</taxon>
        <taxon>Rhodobacterales</taxon>
        <taxon>Paracoccaceae</taxon>
        <taxon>Pseudotabrizicola</taxon>
    </lineage>
</organism>
<sequence>MIIGDFLKALRQLSDPRFRRVMVLGVLLSLALLVAVYAGFLVLIQTFIPDSIAIPFVGPVEGLDTLLSWGSALLMIGLSVFLMMPVASAFTGLFLEDVAQAVEDRHYPALPPAPRIPLGDALVDAANFFALLIAVNALALILYAFAGPFIPVVFWAVNGLLLGREYFTLVAMRRLGRERAKALRKQHWGKVWLAGTLMAAPLSVPLVNLLIPVLGAATFTHLFHRLNRGV</sequence>
<comment type="subcellular location">
    <subcellularLocation>
        <location evidence="1">Membrane</location>
        <topology evidence="1">Multi-pass membrane protein</topology>
    </subcellularLocation>
</comment>
<evidence type="ECO:0000256" key="5">
    <source>
        <dbReference type="SAM" id="Phobius"/>
    </source>
</evidence>
<evidence type="ECO:0000256" key="4">
    <source>
        <dbReference type="ARBA" id="ARBA00023136"/>
    </source>
</evidence>
<dbReference type="Proteomes" id="UP000297741">
    <property type="component" value="Unassembled WGS sequence"/>
</dbReference>
<evidence type="ECO:0008006" key="8">
    <source>
        <dbReference type="Google" id="ProtNLM"/>
    </source>
</evidence>
<keyword evidence="2 5" id="KW-0812">Transmembrane</keyword>
<feature type="transmembrane region" description="Helical" evidence="5">
    <location>
        <begin position="152"/>
        <end position="171"/>
    </location>
</feature>
<feature type="transmembrane region" description="Helical" evidence="5">
    <location>
        <begin position="68"/>
        <end position="95"/>
    </location>
</feature>
<name>A0ABY2KKI9_9RHOB</name>
<protein>
    <recommendedName>
        <fullName evidence="8">CysZ-like protein</fullName>
    </recommendedName>
</protein>
<keyword evidence="3 5" id="KW-1133">Transmembrane helix</keyword>
<evidence type="ECO:0000313" key="7">
    <source>
        <dbReference type="Proteomes" id="UP000297741"/>
    </source>
</evidence>
<keyword evidence="4 5" id="KW-0472">Membrane</keyword>
<evidence type="ECO:0000256" key="1">
    <source>
        <dbReference type="ARBA" id="ARBA00004141"/>
    </source>
</evidence>
<dbReference type="EMBL" id="RPEM01000007">
    <property type="protein sequence ID" value="TGD42972.1"/>
    <property type="molecule type" value="Genomic_DNA"/>
</dbReference>
<keyword evidence="7" id="KW-1185">Reference proteome</keyword>
<feature type="transmembrane region" description="Helical" evidence="5">
    <location>
        <begin position="125"/>
        <end position="146"/>
    </location>
</feature>
<comment type="caution">
    <text evidence="6">The sequence shown here is derived from an EMBL/GenBank/DDBJ whole genome shotgun (WGS) entry which is preliminary data.</text>
</comment>
<evidence type="ECO:0000256" key="3">
    <source>
        <dbReference type="ARBA" id="ARBA00022989"/>
    </source>
</evidence>
<reference evidence="6 7" key="1">
    <citation type="submission" date="2018-11" db="EMBL/GenBank/DDBJ databases">
        <title>Tabrizicola sp. isolated from sediment of alpine lake.</title>
        <authorList>
            <person name="Liu Z."/>
        </authorList>
    </citation>
    <scope>NUCLEOTIDE SEQUENCE [LARGE SCALE GENOMIC DNA]</scope>
    <source>
        <strain evidence="6 7">DRYC-M-16</strain>
    </source>
</reference>
<evidence type="ECO:0000256" key="2">
    <source>
        <dbReference type="ARBA" id="ARBA00022692"/>
    </source>
</evidence>
<feature type="transmembrane region" description="Helical" evidence="5">
    <location>
        <begin position="191"/>
        <end position="217"/>
    </location>
</feature>
<proteinExistence type="predicted"/>
<dbReference type="InterPro" id="IPR059112">
    <property type="entry name" value="CysZ/EI24"/>
</dbReference>